<dbReference type="EMBL" id="MBFR01000205">
    <property type="protein sequence ID" value="PVU91355.1"/>
    <property type="molecule type" value="Genomic_DNA"/>
</dbReference>
<keyword evidence="2 6" id="KW-0812">Transmembrane</keyword>
<organism evidence="7 8">
    <name type="scientific">Smittium simulii</name>
    <dbReference type="NCBI Taxonomy" id="133385"/>
    <lineage>
        <taxon>Eukaryota</taxon>
        <taxon>Fungi</taxon>
        <taxon>Fungi incertae sedis</taxon>
        <taxon>Zoopagomycota</taxon>
        <taxon>Kickxellomycotina</taxon>
        <taxon>Harpellomycetes</taxon>
        <taxon>Harpellales</taxon>
        <taxon>Legeriomycetaceae</taxon>
        <taxon>Smittium</taxon>
    </lineage>
</organism>
<dbReference type="GO" id="GO:0044183">
    <property type="term" value="F:protein folding chaperone"/>
    <property type="evidence" value="ECO:0007669"/>
    <property type="project" value="InterPro"/>
</dbReference>
<dbReference type="OrthoDB" id="10524940at2759"/>
<keyword evidence="4 6" id="KW-0472">Membrane</keyword>
<name>A0A2T9YGA8_9FUNG</name>
<dbReference type="Pfam" id="PF03669">
    <property type="entry name" value="ASTER"/>
    <property type="match status" value="1"/>
</dbReference>
<dbReference type="GO" id="GO:0005789">
    <property type="term" value="C:endoplasmic reticulum membrane"/>
    <property type="evidence" value="ECO:0007669"/>
    <property type="project" value="InterPro"/>
</dbReference>
<evidence type="ECO:0000256" key="3">
    <source>
        <dbReference type="ARBA" id="ARBA00022989"/>
    </source>
</evidence>
<evidence type="ECO:0000256" key="5">
    <source>
        <dbReference type="SAM" id="MobiDB-lite"/>
    </source>
</evidence>
<sequence>MLNFKPYPGTPKQASTQADPQALLPEEAPLNPFVTEEGKVVYSTIAMMLSFASLLFKNKFVSWAALVTGILAAATERRSATDLITITSTLALALMSLITIYINEIISLINLLR</sequence>
<dbReference type="AlphaFoldDB" id="A0A2T9YGA8"/>
<evidence type="ECO:0000313" key="8">
    <source>
        <dbReference type="Proteomes" id="UP000245383"/>
    </source>
</evidence>
<feature type="region of interest" description="Disordered" evidence="5">
    <location>
        <begin position="1"/>
        <end position="21"/>
    </location>
</feature>
<feature type="transmembrane region" description="Helical" evidence="6">
    <location>
        <begin position="83"/>
        <end position="102"/>
    </location>
</feature>
<protein>
    <submittedName>
        <fullName evidence="7">Uncharacterized protein</fullName>
    </submittedName>
</protein>
<dbReference type="GO" id="GO:0045048">
    <property type="term" value="P:protein insertion into ER membrane"/>
    <property type="evidence" value="ECO:0007669"/>
    <property type="project" value="InterPro"/>
</dbReference>
<keyword evidence="8" id="KW-1185">Reference proteome</keyword>
<evidence type="ECO:0000256" key="2">
    <source>
        <dbReference type="ARBA" id="ARBA00022692"/>
    </source>
</evidence>
<dbReference type="Proteomes" id="UP000245383">
    <property type="component" value="Unassembled WGS sequence"/>
</dbReference>
<evidence type="ECO:0000256" key="6">
    <source>
        <dbReference type="SAM" id="Phobius"/>
    </source>
</evidence>
<keyword evidence="3 6" id="KW-1133">Transmembrane helix</keyword>
<evidence type="ECO:0000256" key="1">
    <source>
        <dbReference type="ARBA" id="ARBA00004370"/>
    </source>
</evidence>
<evidence type="ECO:0000256" key="4">
    <source>
        <dbReference type="ARBA" id="ARBA00023136"/>
    </source>
</evidence>
<evidence type="ECO:0000313" key="7">
    <source>
        <dbReference type="EMBL" id="PVU91355.1"/>
    </source>
</evidence>
<dbReference type="InterPro" id="IPR005351">
    <property type="entry name" value="ASTER"/>
</dbReference>
<comment type="subcellular location">
    <subcellularLocation>
        <location evidence="1">Membrane</location>
    </subcellularLocation>
</comment>
<comment type="caution">
    <text evidence="7">The sequence shown here is derived from an EMBL/GenBank/DDBJ whole genome shotgun (WGS) entry which is preliminary data.</text>
</comment>
<proteinExistence type="predicted"/>
<reference evidence="7 8" key="1">
    <citation type="journal article" date="2018" name="MBio">
        <title>Comparative Genomics Reveals the Core Gene Toolbox for the Fungus-Insect Symbiosis.</title>
        <authorList>
            <person name="Wang Y."/>
            <person name="Stata M."/>
            <person name="Wang W."/>
            <person name="Stajich J.E."/>
            <person name="White M.M."/>
            <person name="Moncalvo J.M."/>
        </authorList>
    </citation>
    <scope>NUCLEOTIDE SEQUENCE [LARGE SCALE GENOMIC DNA]</scope>
    <source>
        <strain evidence="7 8">SWE-8-4</strain>
    </source>
</reference>
<accession>A0A2T9YGA8</accession>
<gene>
    <name evidence="7" type="ORF">BB561_004440</name>
</gene>